<accession>F4WB63</accession>
<evidence type="ECO:0000313" key="1">
    <source>
        <dbReference type="EMBL" id="EGI68570.1"/>
    </source>
</evidence>
<dbReference type="InParanoid" id="F4WB63"/>
<organism evidence="2">
    <name type="scientific">Acromyrmex echinatior</name>
    <name type="common">Panamanian leafcutter ant</name>
    <name type="synonym">Acromyrmex octospinosus echinatior</name>
    <dbReference type="NCBI Taxonomy" id="103372"/>
    <lineage>
        <taxon>Eukaryota</taxon>
        <taxon>Metazoa</taxon>
        <taxon>Ecdysozoa</taxon>
        <taxon>Arthropoda</taxon>
        <taxon>Hexapoda</taxon>
        <taxon>Insecta</taxon>
        <taxon>Pterygota</taxon>
        <taxon>Neoptera</taxon>
        <taxon>Endopterygota</taxon>
        <taxon>Hymenoptera</taxon>
        <taxon>Apocrita</taxon>
        <taxon>Aculeata</taxon>
        <taxon>Formicoidea</taxon>
        <taxon>Formicidae</taxon>
        <taxon>Myrmicinae</taxon>
        <taxon>Acromyrmex</taxon>
    </lineage>
</organism>
<proteinExistence type="predicted"/>
<dbReference type="AlphaFoldDB" id="F4WB63"/>
<keyword evidence="2" id="KW-1185">Reference proteome</keyword>
<dbReference type="Proteomes" id="UP000007755">
    <property type="component" value="Unassembled WGS sequence"/>
</dbReference>
<name>F4WB63_ACREC</name>
<dbReference type="EMBL" id="GL888057">
    <property type="protein sequence ID" value="EGI68570.1"/>
    <property type="molecule type" value="Genomic_DNA"/>
</dbReference>
<sequence length="136" mass="14927">MRSGEALEVQWLTLKVTAEKHGRTNAGGIQRYALRLASIAASTELQASQNSKKIPIFKISSFDVFVIHSLPDPVSIFSFHSGSKIGAIAHMAALVLSFESSQIEVGRKPFGKLRKQDEQPSKSSKVKYSILRLSNV</sequence>
<reference evidence="1" key="1">
    <citation type="submission" date="2011-02" db="EMBL/GenBank/DDBJ databases">
        <title>The genome of the leaf-cutting ant Acromyrmex echinatior suggests key adaptations to social evolution and fungus farming.</title>
        <authorList>
            <person name="Nygaard S."/>
            <person name="Zhang G."/>
        </authorList>
    </citation>
    <scope>NUCLEOTIDE SEQUENCE</scope>
</reference>
<evidence type="ECO:0000313" key="2">
    <source>
        <dbReference type="Proteomes" id="UP000007755"/>
    </source>
</evidence>
<protein>
    <submittedName>
        <fullName evidence="1">Uncharacterized protein</fullName>
    </submittedName>
</protein>
<gene>
    <name evidence="1" type="ORF">G5I_02764</name>
</gene>